<reference evidence="8 9" key="1">
    <citation type="journal article" date="2019" name="Sci. Rep.">
        <title>Orb-weaving spider Araneus ventricosus genome elucidates the spidroin gene catalogue.</title>
        <authorList>
            <person name="Kono N."/>
            <person name="Nakamura H."/>
            <person name="Ohtoshi R."/>
            <person name="Moran D.A.P."/>
            <person name="Shinohara A."/>
            <person name="Yoshida Y."/>
            <person name="Fujiwara M."/>
            <person name="Mori M."/>
            <person name="Tomita M."/>
            <person name="Arakawa K."/>
        </authorList>
    </citation>
    <scope>NUCLEOTIDE SEQUENCE [LARGE SCALE GENOMIC DNA]</scope>
</reference>
<dbReference type="PANTHER" id="PTHR37984:SF5">
    <property type="entry name" value="PROTEIN NYNRIN-LIKE"/>
    <property type="match status" value="1"/>
</dbReference>
<keyword evidence="6" id="KW-0695">RNA-directed DNA polymerase</keyword>
<evidence type="ECO:0000256" key="4">
    <source>
        <dbReference type="ARBA" id="ARBA00022759"/>
    </source>
</evidence>
<evidence type="ECO:0000259" key="7">
    <source>
        <dbReference type="Pfam" id="PF17917"/>
    </source>
</evidence>
<dbReference type="PANTHER" id="PTHR37984">
    <property type="entry name" value="PROTEIN CBG26694"/>
    <property type="match status" value="1"/>
</dbReference>
<evidence type="ECO:0000256" key="2">
    <source>
        <dbReference type="ARBA" id="ARBA00022695"/>
    </source>
</evidence>
<sequence length="207" mass="24230">MVNVKSIEHFRHCLYRQKFLLRTDHASLRWFLNFKEPEGQIARWIQRLQKYDFKIHHRKGTSYGNADVLSRRPSREICKHCSNAEKKFGIDTDTSVNVLTTTSVDPWSSYEIQKTELEDTAIKLFLVKKLNSADRPSWQEIVPESPATKRYWALWNSLKIKDGVLYRRCESDNGSSYRWQLILPKSRIPEVLRKTHDSASGEGVSES</sequence>
<comment type="caution">
    <text evidence="8">The sequence shown here is derived from an EMBL/GenBank/DDBJ whole genome shotgun (WGS) entry which is preliminary data.</text>
</comment>
<dbReference type="Proteomes" id="UP000499080">
    <property type="component" value="Unassembled WGS sequence"/>
</dbReference>
<proteinExistence type="predicted"/>
<evidence type="ECO:0000313" key="8">
    <source>
        <dbReference type="EMBL" id="GBM25110.1"/>
    </source>
</evidence>
<accession>A0A4Y2E7K6</accession>
<dbReference type="EMBL" id="BGPR01000531">
    <property type="protein sequence ID" value="GBM25110.1"/>
    <property type="molecule type" value="Genomic_DNA"/>
</dbReference>
<gene>
    <name evidence="8" type="ORF">AVEN_96680_1</name>
</gene>
<keyword evidence="4" id="KW-0255">Endonuclease</keyword>
<keyword evidence="3" id="KW-0540">Nuclease</keyword>
<name>A0A4Y2E7K6_ARAVE</name>
<keyword evidence="9" id="KW-1185">Reference proteome</keyword>
<keyword evidence="1" id="KW-0808">Transferase</keyword>
<evidence type="ECO:0000313" key="9">
    <source>
        <dbReference type="Proteomes" id="UP000499080"/>
    </source>
</evidence>
<protein>
    <recommendedName>
        <fullName evidence="7">Reverse transcriptase RNase H-like domain-containing protein</fullName>
    </recommendedName>
</protein>
<evidence type="ECO:0000256" key="6">
    <source>
        <dbReference type="ARBA" id="ARBA00022918"/>
    </source>
</evidence>
<dbReference type="InterPro" id="IPR050951">
    <property type="entry name" value="Retrovirus_Pol_polyprotein"/>
</dbReference>
<dbReference type="AlphaFoldDB" id="A0A4Y2E7K6"/>
<dbReference type="SUPFAM" id="SSF56672">
    <property type="entry name" value="DNA/RNA polymerases"/>
    <property type="match status" value="1"/>
</dbReference>
<organism evidence="8 9">
    <name type="scientific">Araneus ventricosus</name>
    <name type="common">Orbweaver spider</name>
    <name type="synonym">Epeira ventricosa</name>
    <dbReference type="NCBI Taxonomy" id="182803"/>
    <lineage>
        <taxon>Eukaryota</taxon>
        <taxon>Metazoa</taxon>
        <taxon>Ecdysozoa</taxon>
        <taxon>Arthropoda</taxon>
        <taxon>Chelicerata</taxon>
        <taxon>Arachnida</taxon>
        <taxon>Araneae</taxon>
        <taxon>Araneomorphae</taxon>
        <taxon>Entelegynae</taxon>
        <taxon>Araneoidea</taxon>
        <taxon>Araneidae</taxon>
        <taxon>Araneus</taxon>
    </lineage>
</organism>
<keyword evidence="5" id="KW-0378">Hydrolase</keyword>
<feature type="domain" description="Reverse transcriptase RNase H-like" evidence="7">
    <location>
        <begin position="4"/>
        <end position="51"/>
    </location>
</feature>
<dbReference type="GO" id="GO:0004519">
    <property type="term" value="F:endonuclease activity"/>
    <property type="evidence" value="ECO:0007669"/>
    <property type="project" value="UniProtKB-KW"/>
</dbReference>
<evidence type="ECO:0000256" key="1">
    <source>
        <dbReference type="ARBA" id="ARBA00022679"/>
    </source>
</evidence>
<evidence type="ECO:0000256" key="5">
    <source>
        <dbReference type="ARBA" id="ARBA00022801"/>
    </source>
</evidence>
<dbReference type="GO" id="GO:0003964">
    <property type="term" value="F:RNA-directed DNA polymerase activity"/>
    <property type="evidence" value="ECO:0007669"/>
    <property type="project" value="UniProtKB-KW"/>
</dbReference>
<dbReference type="GO" id="GO:0016787">
    <property type="term" value="F:hydrolase activity"/>
    <property type="evidence" value="ECO:0007669"/>
    <property type="project" value="UniProtKB-KW"/>
</dbReference>
<dbReference type="InterPro" id="IPR043502">
    <property type="entry name" value="DNA/RNA_pol_sf"/>
</dbReference>
<dbReference type="Pfam" id="PF17917">
    <property type="entry name" value="RT_RNaseH"/>
    <property type="match status" value="1"/>
</dbReference>
<dbReference type="OrthoDB" id="10030726at2759"/>
<evidence type="ECO:0000256" key="3">
    <source>
        <dbReference type="ARBA" id="ARBA00022722"/>
    </source>
</evidence>
<keyword evidence="2" id="KW-0548">Nucleotidyltransferase</keyword>
<dbReference type="InterPro" id="IPR041373">
    <property type="entry name" value="RT_RNaseH"/>
</dbReference>